<protein>
    <submittedName>
        <fullName evidence="1">Uncharacterized protein</fullName>
    </submittedName>
</protein>
<dbReference type="AlphaFoldDB" id="A0A1Y2ART7"/>
<evidence type="ECO:0000313" key="1">
    <source>
        <dbReference type="EMBL" id="ORY25261.1"/>
    </source>
</evidence>
<proteinExistence type="predicted"/>
<reference evidence="1 2" key="1">
    <citation type="submission" date="2016-07" db="EMBL/GenBank/DDBJ databases">
        <title>Pervasive Adenine N6-methylation of Active Genes in Fungi.</title>
        <authorList>
            <consortium name="DOE Joint Genome Institute"/>
            <person name="Mondo S.J."/>
            <person name="Dannebaum R.O."/>
            <person name="Kuo R.C."/>
            <person name="Labutti K."/>
            <person name="Haridas S."/>
            <person name="Kuo A."/>
            <person name="Salamov A."/>
            <person name="Ahrendt S.R."/>
            <person name="Lipzen A."/>
            <person name="Sullivan W."/>
            <person name="Andreopoulos W.B."/>
            <person name="Clum A."/>
            <person name="Lindquist E."/>
            <person name="Daum C."/>
            <person name="Ramamoorthy G.K."/>
            <person name="Gryganskyi A."/>
            <person name="Culley D."/>
            <person name="Magnuson J.K."/>
            <person name="James T.Y."/>
            <person name="O'Malley M.A."/>
            <person name="Stajich J.E."/>
            <person name="Spatafora J.W."/>
            <person name="Visel A."/>
            <person name="Grigoriev I.V."/>
        </authorList>
    </citation>
    <scope>NUCLEOTIDE SEQUENCE [LARGE SCALE GENOMIC DNA]</scope>
    <source>
        <strain evidence="1 2">68-887.2</strain>
    </source>
</reference>
<gene>
    <name evidence="1" type="ORF">BCR39DRAFT_507159</name>
</gene>
<organism evidence="1 2">
    <name type="scientific">Naematelia encephala</name>
    <dbReference type="NCBI Taxonomy" id="71784"/>
    <lineage>
        <taxon>Eukaryota</taxon>
        <taxon>Fungi</taxon>
        <taxon>Dikarya</taxon>
        <taxon>Basidiomycota</taxon>
        <taxon>Agaricomycotina</taxon>
        <taxon>Tremellomycetes</taxon>
        <taxon>Tremellales</taxon>
        <taxon>Naemateliaceae</taxon>
        <taxon>Naematelia</taxon>
    </lineage>
</organism>
<dbReference type="EMBL" id="MCFC01000059">
    <property type="protein sequence ID" value="ORY25261.1"/>
    <property type="molecule type" value="Genomic_DNA"/>
</dbReference>
<comment type="caution">
    <text evidence="1">The sequence shown here is derived from an EMBL/GenBank/DDBJ whole genome shotgun (WGS) entry which is preliminary data.</text>
</comment>
<name>A0A1Y2ART7_9TREE</name>
<accession>A0A1Y2ART7</accession>
<sequence length="170" mass="18935">MTTTGSSTGTEGILQDGTVTLHYIVLRLPCSEEEVKRDISNFLSHITTNSILREDLTSAIVHEMDCESHRPNFVAAEKSCPTSALLVRKLGVPDYVWIRPGNRRIDTTHEMLSTSGRMAIREALRSKDLQQRRAFTISNSITSNGNTIISELGWGGYFVHQEVENEVSKG</sequence>
<dbReference type="Proteomes" id="UP000193986">
    <property type="component" value="Unassembled WGS sequence"/>
</dbReference>
<keyword evidence="2" id="KW-1185">Reference proteome</keyword>
<dbReference type="InParanoid" id="A0A1Y2ART7"/>
<evidence type="ECO:0000313" key="2">
    <source>
        <dbReference type="Proteomes" id="UP000193986"/>
    </source>
</evidence>